<dbReference type="SUPFAM" id="SSF49344">
    <property type="entry name" value="CBD9-like"/>
    <property type="match status" value="1"/>
</dbReference>
<proteinExistence type="predicted"/>
<accession>A0ABY7HHL3</accession>
<evidence type="ECO:0000313" key="1">
    <source>
        <dbReference type="EMBL" id="WAS98364.1"/>
    </source>
</evidence>
<dbReference type="PANTHER" id="PTHR31475:SF5">
    <property type="entry name" value="UPF0462 PROTEIN C4ORF33 HOMOLOG"/>
    <property type="match status" value="1"/>
</dbReference>
<dbReference type="Proteomes" id="UP001164459">
    <property type="component" value="Chromosome"/>
</dbReference>
<gene>
    <name evidence="1" type="ORF">O0S08_19660</name>
</gene>
<reference evidence="1" key="1">
    <citation type="submission" date="2022-11" db="EMBL/GenBank/DDBJ databases">
        <title>Minimal conservation of predation-associated metabolite biosynthetic gene clusters underscores biosynthetic potential of Myxococcota including descriptions for ten novel species: Archangium lansinium sp. nov., Myxococcus landrumus sp. nov., Nannocystis bai.</title>
        <authorList>
            <person name="Ahearne A."/>
            <person name="Stevens C."/>
            <person name="Dowd S."/>
        </authorList>
    </citation>
    <scope>NUCLEOTIDE SEQUENCE</scope>
    <source>
        <strain evidence="1">Fl3</strain>
    </source>
</reference>
<organism evidence="1 2">
    <name type="scientific">Nannocystis punicea</name>
    <dbReference type="NCBI Taxonomy" id="2995304"/>
    <lineage>
        <taxon>Bacteria</taxon>
        <taxon>Pseudomonadati</taxon>
        <taxon>Myxococcota</taxon>
        <taxon>Polyangia</taxon>
        <taxon>Nannocystales</taxon>
        <taxon>Nannocystaceae</taxon>
        <taxon>Nannocystis</taxon>
    </lineage>
</organism>
<name>A0ABY7HHL3_9BACT</name>
<protein>
    <submittedName>
        <fullName evidence="1">Uncharacterized protein</fullName>
    </submittedName>
</protein>
<evidence type="ECO:0000313" key="2">
    <source>
        <dbReference type="Proteomes" id="UP001164459"/>
    </source>
</evidence>
<dbReference type="Gene3D" id="2.60.40.1190">
    <property type="match status" value="1"/>
</dbReference>
<sequence>MHIVIDRLWDDRPAAPAERITLDLRARDGALEIAVDAPFHGDPPPPSPPGSTPGLWNFEVVELFLHAPGDRYLELEFGPHGHSLALQFHGVRTLVATVQIDFRADPPASGRWTGEARVPSGLLPRDLARWNAHAIHGQGDARRYLSALPAGGTRPDFHRPDVTAALDPALSRDLERMA</sequence>
<dbReference type="EMBL" id="CP114040">
    <property type="protein sequence ID" value="WAS98364.1"/>
    <property type="molecule type" value="Genomic_DNA"/>
</dbReference>
<dbReference type="RefSeq" id="WP_269040730.1">
    <property type="nucleotide sequence ID" value="NZ_CP114040.1"/>
</dbReference>
<keyword evidence="2" id="KW-1185">Reference proteome</keyword>
<dbReference type="PANTHER" id="PTHR31475">
    <property type="entry name" value="UPF0462 PROTEIN"/>
    <property type="match status" value="1"/>
</dbReference>